<reference evidence="3" key="1">
    <citation type="journal article" date="2011" name="Nat. Biotechnol.">
        <title>The genomic sequence of the Chinese hamster ovary (CHO)-K1 cell line.</title>
        <authorList>
            <person name="Xu X."/>
            <person name="Nagarajan H."/>
            <person name="Lewis N.E."/>
            <person name="Pan S."/>
            <person name="Cai Z."/>
            <person name="Liu X."/>
            <person name="Chen W."/>
            <person name="Xie M."/>
            <person name="Wang W."/>
            <person name="Hammond S."/>
            <person name="Andersen M.R."/>
            <person name="Neff N."/>
            <person name="Passarelli B."/>
            <person name="Koh W."/>
            <person name="Fan H.C."/>
            <person name="Wang J."/>
            <person name="Gui Y."/>
            <person name="Lee K.H."/>
            <person name="Betenbaugh M.J."/>
            <person name="Quake S.R."/>
            <person name="Famili I."/>
            <person name="Palsson B.O."/>
            <person name="Wang J."/>
        </authorList>
    </citation>
    <scope>NUCLEOTIDE SEQUENCE [LARGE SCALE GENOMIC DNA]</scope>
    <source>
        <strain evidence="3">CHO K1 cell line</strain>
    </source>
</reference>
<proteinExistence type="predicted"/>
<sequence length="62" mass="6881">MWKWDQKTGEPEAVDDVKKTVLTRHSGAGTCELEECDSVHKTTEAQSDAIPARSWEGTKPHA</sequence>
<dbReference type="InParanoid" id="G3H0S9"/>
<feature type="compositionally biased region" description="Basic and acidic residues" evidence="1">
    <location>
        <begin position="1"/>
        <end position="19"/>
    </location>
</feature>
<evidence type="ECO:0000313" key="3">
    <source>
        <dbReference type="Proteomes" id="UP000001075"/>
    </source>
</evidence>
<evidence type="ECO:0000313" key="2">
    <source>
        <dbReference type="EMBL" id="EGV97189.1"/>
    </source>
</evidence>
<gene>
    <name evidence="2" type="ORF">I79_003747</name>
</gene>
<accession>G3H0S9</accession>
<feature type="region of interest" description="Disordered" evidence="1">
    <location>
        <begin position="1"/>
        <end position="20"/>
    </location>
</feature>
<dbReference type="EMBL" id="JH000098">
    <property type="protein sequence ID" value="EGV97189.1"/>
    <property type="molecule type" value="Genomic_DNA"/>
</dbReference>
<evidence type="ECO:0000256" key="1">
    <source>
        <dbReference type="SAM" id="MobiDB-lite"/>
    </source>
</evidence>
<protein>
    <submittedName>
        <fullName evidence="2">Uncharacterized protein</fullName>
    </submittedName>
</protein>
<dbReference type="Proteomes" id="UP000001075">
    <property type="component" value="Unassembled WGS sequence"/>
</dbReference>
<organism evidence="2 3">
    <name type="scientific">Cricetulus griseus</name>
    <name type="common">Chinese hamster</name>
    <name type="synonym">Cricetulus barabensis griseus</name>
    <dbReference type="NCBI Taxonomy" id="10029"/>
    <lineage>
        <taxon>Eukaryota</taxon>
        <taxon>Metazoa</taxon>
        <taxon>Chordata</taxon>
        <taxon>Craniata</taxon>
        <taxon>Vertebrata</taxon>
        <taxon>Euteleostomi</taxon>
        <taxon>Mammalia</taxon>
        <taxon>Eutheria</taxon>
        <taxon>Euarchontoglires</taxon>
        <taxon>Glires</taxon>
        <taxon>Rodentia</taxon>
        <taxon>Myomorpha</taxon>
        <taxon>Muroidea</taxon>
        <taxon>Cricetidae</taxon>
        <taxon>Cricetinae</taxon>
        <taxon>Cricetulus</taxon>
    </lineage>
</organism>
<dbReference type="AlphaFoldDB" id="G3H0S9"/>
<name>G3H0S9_CRIGR</name>
<feature type="region of interest" description="Disordered" evidence="1">
    <location>
        <begin position="40"/>
        <end position="62"/>
    </location>
</feature>